<name>A0A3G4ZT49_9VIRU</name>
<evidence type="ECO:0000256" key="1">
    <source>
        <dbReference type="ARBA" id="ARBA00023015"/>
    </source>
</evidence>
<dbReference type="Pfam" id="PF13392">
    <property type="entry name" value="HNH_3"/>
    <property type="match status" value="1"/>
</dbReference>
<dbReference type="PROSITE" id="PS51032">
    <property type="entry name" value="AP2_ERF"/>
    <property type="match status" value="1"/>
</dbReference>
<dbReference type="InterPro" id="IPR016177">
    <property type="entry name" value="DNA-bd_dom_sf"/>
</dbReference>
<accession>A0A3G4ZT49</accession>
<evidence type="ECO:0000259" key="4">
    <source>
        <dbReference type="PROSITE" id="PS51032"/>
    </source>
</evidence>
<reference evidence="5" key="1">
    <citation type="submission" date="2018-10" db="EMBL/GenBank/DDBJ databases">
        <title>Hidden diversity of soil giant viruses.</title>
        <authorList>
            <person name="Schulz F."/>
            <person name="Alteio L."/>
            <person name="Goudeau D."/>
            <person name="Ryan E.M."/>
            <person name="Malmstrom R.R."/>
            <person name="Blanchard J."/>
            <person name="Woyke T."/>
        </authorList>
    </citation>
    <scope>NUCLEOTIDE SEQUENCE</scope>
    <source>
        <strain evidence="5">BAV1</strain>
    </source>
</reference>
<dbReference type="InterPro" id="IPR001471">
    <property type="entry name" value="AP2/ERF_dom"/>
</dbReference>
<dbReference type="GO" id="GO:0003677">
    <property type="term" value="F:DNA binding"/>
    <property type="evidence" value="ECO:0007669"/>
    <property type="project" value="UniProtKB-KW"/>
</dbReference>
<protein>
    <recommendedName>
        <fullName evidence="4">AP2/ERF domain-containing protein</fullName>
    </recommendedName>
</protein>
<dbReference type="InterPro" id="IPR044925">
    <property type="entry name" value="His-Me_finger_sf"/>
</dbReference>
<dbReference type="InterPro" id="IPR003615">
    <property type="entry name" value="HNH_nuc"/>
</dbReference>
<dbReference type="SUPFAM" id="SSF54171">
    <property type="entry name" value="DNA-binding domain"/>
    <property type="match status" value="1"/>
</dbReference>
<gene>
    <name evidence="5" type="ORF">Barrevirus1_5</name>
</gene>
<proteinExistence type="predicted"/>
<evidence type="ECO:0000313" key="5">
    <source>
        <dbReference type="EMBL" id="AYV76783.1"/>
    </source>
</evidence>
<evidence type="ECO:0000256" key="3">
    <source>
        <dbReference type="ARBA" id="ARBA00023163"/>
    </source>
</evidence>
<sequence length="509" mass="58731">MKLRLGGKHGGYAIVSPKDHKRLSEYTWRKNDEGYVTGEVDGVGMSMHHLVYGAEYQQKVDHINGIRHDNRIENLRLSNSLLNGQNKHMDKTGCSSQYVGVNLHGKKYSSHIMLNHVLHNLGHYDNEVDAAVARDMFIVHSKLDHIPLNFPDKREEYLLKEYIPFQPKIPKQKYTGVQERNNGSYYVTVSIGRVTNTVGTFKDIIEAAKAFDEYVVNNNLFGRKLNFPDQYPDYVNKKLILTFCEPIDDVSVKLLLNDGKYLIIDKSEYDKVKYYACGITPKGYGTIRVDGIDLRLSRFLTGETDPLIYVDHIDRNTLNNRLANLRKSNCKKNPQNRTKQKGLTSKYMGVHYNTNGQIWIGRIKKDGKLVFHIKLADEEAVARAHDLFIIDHLKDDHYGLNFKWSDDDIIAWKQKLDVMTKLVNKSNSNSSSKYAGVSYSKKIDKWVAKVARTEQTRSFYHECSTEEAAARSRDLFVLFNRKDSGMKFNFIWSDDDIEKWNAILKIKKN</sequence>
<dbReference type="GO" id="GO:0003700">
    <property type="term" value="F:DNA-binding transcription factor activity"/>
    <property type="evidence" value="ECO:0007669"/>
    <property type="project" value="InterPro"/>
</dbReference>
<keyword evidence="1" id="KW-0805">Transcription regulation</keyword>
<keyword evidence="2" id="KW-0238">DNA-binding</keyword>
<dbReference type="Gene3D" id="3.90.75.20">
    <property type="match status" value="2"/>
</dbReference>
<organism evidence="5">
    <name type="scientific">Barrevirus sp</name>
    <dbReference type="NCBI Taxonomy" id="2487763"/>
    <lineage>
        <taxon>Viruses</taxon>
        <taxon>Varidnaviria</taxon>
        <taxon>Bamfordvirae</taxon>
        <taxon>Nucleocytoviricota</taxon>
        <taxon>Megaviricetes</taxon>
        <taxon>Imitervirales</taxon>
        <taxon>Mimiviridae</taxon>
        <taxon>Klosneuvirinae</taxon>
    </lineage>
</organism>
<feature type="domain" description="AP2/ERF" evidence="4">
    <location>
        <begin position="433"/>
        <end position="491"/>
    </location>
</feature>
<dbReference type="SUPFAM" id="SSF54060">
    <property type="entry name" value="His-Me finger endonucleases"/>
    <property type="match status" value="2"/>
</dbReference>
<keyword evidence="3" id="KW-0804">Transcription</keyword>
<dbReference type="EMBL" id="MK071998">
    <property type="protein sequence ID" value="AYV76783.1"/>
    <property type="molecule type" value="Genomic_DNA"/>
</dbReference>
<evidence type="ECO:0000256" key="2">
    <source>
        <dbReference type="ARBA" id="ARBA00023125"/>
    </source>
</evidence>